<protein>
    <submittedName>
        <fullName evidence="5">L-fucose operon activator</fullName>
    </submittedName>
</protein>
<dbReference type="Pfam" id="PF08220">
    <property type="entry name" value="HTH_DeoR"/>
    <property type="match status" value="1"/>
</dbReference>
<dbReference type="InterPro" id="IPR036390">
    <property type="entry name" value="WH_DNA-bd_sf"/>
</dbReference>
<keyword evidence="3" id="KW-0804">Transcription</keyword>
<dbReference type="PRINTS" id="PR00037">
    <property type="entry name" value="HTHLACR"/>
</dbReference>
<organism evidence="5 6">
    <name type="scientific">Yersinia enterocolitica</name>
    <dbReference type="NCBI Taxonomy" id="630"/>
    <lineage>
        <taxon>Bacteria</taxon>
        <taxon>Pseudomonadati</taxon>
        <taxon>Pseudomonadota</taxon>
        <taxon>Gammaproteobacteria</taxon>
        <taxon>Enterobacterales</taxon>
        <taxon>Yersiniaceae</taxon>
        <taxon>Yersinia</taxon>
    </lineage>
</organism>
<dbReference type="InterPro" id="IPR014036">
    <property type="entry name" value="DeoR-like_C"/>
</dbReference>
<dbReference type="PANTHER" id="PTHR30363:SF49">
    <property type="entry name" value="L-FUCOSE OPERON ACTIVATOR"/>
    <property type="match status" value="1"/>
</dbReference>
<evidence type="ECO:0000259" key="4">
    <source>
        <dbReference type="PROSITE" id="PS51000"/>
    </source>
</evidence>
<keyword evidence="2" id="KW-0238">DNA-binding</keyword>
<feature type="domain" description="HTH deoR-type" evidence="4">
    <location>
        <begin position="10"/>
        <end position="65"/>
    </location>
</feature>
<evidence type="ECO:0000256" key="2">
    <source>
        <dbReference type="ARBA" id="ARBA00023125"/>
    </source>
</evidence>
<dbReference type="EMBL" id="ABNAVX010000002">
    <property type="protein sequence ID" value="ELI8101124.1"/>
    <property type="molecule type" value="Genomic_DNA"/>
</dbReference>
<dbReference type="InterPro" id="IPR018356">
    <property type="entry name" value="Tscrpt_reg_HTH_DeoR_CS"/>
</dbReference>
<name>A0AAD2Z7D5_YEREN</name>
<evidence type="ECO:0000313" key="6">
    <source>
        <dbReference type="Proteomes" id="UP001182355"/>
    </source>
</evidence>
<dbReference type="Proteomes" id="UP001182355">
    <property type="component" value="Unassembled WGS sequence"/>
</dbReference>
<dbReference type="GO" id="GO:0003677">
    <property type="term" value="F:DNA binding"/>
    <property type="evidence" value="ECO:0007669"/>
    <property type="project" value="UniProtKB-KW"/>
</dbReference>
<dbReference type="AlphaFoldDB" id="A0AAD2Z7D5"/>
<dbReference type="GO" id="GO:0003700">
    <property type="term" value="F:DNA-binding transcription factor activity"/>
    <property type="evidence" value="ECO:0007669"/>
    <property type="project" value="InterPro"/>
</dbReference>
<dbReference type="PANTHER" id="PTHR30363">
    <property type="entry name" value="HTH-TYPE TRANSCRIPTIONAL REGULATOR SRLR-RELATED"/>
    <property type="match status" value="1"/>
</dbReference>
<sequence>MASLMEKIMKASRHQEILQHIKQHETLTTADLANLLAVSQETIRRDLNELQAQGLIIRQHGRAKSIKRATKDSGDPFTTRLKSHLSSKASIAAHALSLIDSGMVIALDASSTCWYLAKKLPDIDITVFTNSVRICQELAKHQNIELISAGGQLQRKYACYVNPALFSLLKTIEIDLFIFSCEGIDTDGIMWDSNPFNAEFKTMLLKRATQSILLIDKSKMCRTGEVKIGTLDDVEQVISNIDAE</sequence>
<dbReference type="InterPro" id="IPR001034">
    <property type="entry name" value="DeoR_HTH"/>
</dbReference>
<evidence type="ECO:0000256" key="3">
    <source>
        <dbReference type="ARBA" id="ARBA00023163"/>
    </source>
</evidence>
<dbReference type="PROSITE" id="PS51000">
    <property type="entry name" value="HTH_DEOR_2"/>
    <property type="match status" value="1"/>
</dbReference>
<dbReference type="InterPro" id="IPR037171">
    <property type="entry name" value="NagB/RpiA_transferase-like"/>
</dbReference>
<dbReference type="SMART" id="SM01134">
    <property type="entry name" value="DeoRC"/>
    <property type="match status" value="1"/>
</dbReference>
<gene>
    <name evidence="5" type="primary">fucR</name>
    <name evidence="5" type="ORF">RSF11_000803</name>
</gene>
<dbReference type="Gene3D" id="3.40.50.1360">
    <property type="match status" value="1"/>
</dbReference>
<dbReference type="NCBIfam" id="NF007720">
    <property type="entry name" value="PRK10411.1"/>
    <property type="match status" value="1"/>
</dbReference>
<dbReference type="InterPro" id="IPR036388">
    <property type="entry name" value="WH-like_DNA-bd_sf"/>
</dbReference>
<dbReference type="SMART" id="SM00420">
    <property type="entry name" value="HTH_DEOR"/>
    <property type="match status" value="1"/>
</dbReference>
<accession>A0AAD2Z7D5</accession>
<dbReference type="RefSeq" id="WP_172654145.1">
    <property type="nucleotide sequence ID" value="NZ_CAKODN010000001.1"/>
</dbReference>
<keyword evidence="1" id="KW-0805">Transcription regulation</keyword>
<dbReference type="PROSITE" id="PS00894">
    <property type="entry name" value="HTH_DEOR_1"/>
    <property type="match status" value="1"/>
</dbReference>
<evidence type="ECO:0000313" key="5">
    <source>
        <dbReference type="EMBL" id="ELI8101124.1"/>
    </source>
</evidence>
<dbReference type="Gene3D" id="1.10.10.10">
    <property type="entry name" value="Winged helix-like DNA-binding domain superfamily/Winged helix DNA-binding domain"/>
    <property type="match status" value="1"/>
</dbReference>
<comment type="caution">
    <text evidence="5">The sequence shown here is derived from an EMBL/GenBank/DDBJ whole genome shotgun (WGS) entry which is preliminary data.</text>
</comment>
<dbReference type="InterPro" id="IPR050313">
    <property type="entry name" value="Carb_Metab_HTH_regulators"/>
</dbReference>
<evidence type="ECO:0000256" key="1">
    <source>
        <dbReference type="ARBA" id="ARBA00023015"/>
    </source>
</evidence>
<proteinExistence type="predicted"/>
<reference evidence="5" key="1">
    <citation type="submission" date="2023-02" db="EMBL/GenBank/DDBJ databases">
        <authorList>
            <person name="Ashton P.M."/>
            <person name="Dallman T."/>
            <person name="Nair S."/>
            <person name="De Pinna E."/>
            <person name="Peters T."/>
            <person name="Grant K."/>
        </authorList>
    </citation>
    <scope>NUCLEOTIDE SEQUENCE</scope>
    <source>
        <strain evidence="5">01103883</strain>
    </source>
</reference>
<dbReference type="SUPFAM" id="SSF46785">
    <property type="entry name" value="Winged helix' DNA-binding domain"/>
    <property type="match status" value="1"/>
</dbReference>
<dbReference type="SUPFAM" id="SSF100950">
    <property type="entry name" value="NagB/RpiA/CoA transferase-like"/>
    <property type="match status" value="1"/>
</dbReference>
<dbReference type="Pfam" id="PF00455">
    <property type="entry name" value="DeoRC"/>
    <property type="match status" value="1"/>
</dbReference>